<feature type="region of interest" description="Disordered" evidence="1">
    <location>
        <begin position="18"/>
        <end position="50"/>
    </location>
</feature>
<sequence>MVGVVLVGALAGGWLLLRGGAGRGPQDPPDLSERVRRGSPSRSPSPAAGAVKLRPVTGDQLCAAVPDSLRKSLVSDGKYGGRDAATQAASATEKRASCGWRNSKMDVGDGVIGYRTLTISVEAESTDSQNAVEHAKKEFDSDEKANERRVNVRDGRRTDGKTTGSAFGELKPLTYGDASYSQSSIGLSGLKATVYVRQGPWLIEVSYGGSNRSGAKYPTGDEVRAAAGKVADRVTAEMAKDAGKVKITGPCGTITAGNVESAFFPTAEGPSVGGTDGRVQQVTCAWKISEAVEHEPGQEYTTRGGTFRVHLVDWGDDEGAAFQFDRDAKKYDRYRAKGGIGNSVSHTDFEARRQLSGLGDKAFAVVSTTTRPGEPEEEPRREVLIEVLIGERTVEFTFGGTTTGGGIVGAPGYRPPALDPSAAQAAMTRLAGKFLAGLK</sequence>
<evidence type="ECO:0000256" key="1">
    <source>
        <dbReference type="SAM" id="MobiDB-lite"/>
    </source>
</evidence>
<gene>
    <name evidence="2" type="ORF">FH608_039580</name>
</gene>
<reference evidence="2 3" key="1">
    <citation type="submission" date="2019-10" db="EMBL/GenBank/DDBJ databases">
        <title>Nonomuraea sp. nov., isolated from Phyllanthus amarus.</title>
        <authorList>
            <person name="Klykleung N."/>
            <person name="Tanasupawat S."/>
        </authorList>
    </citation>
    <scope>NUCLEOTIDE SEQUENCE [LARGE SCALE GENOMIC DNA]</scope>
    <source>
        <strain evidence="2 3">PA1-10</strain>
    </source>
</reference>
<evidence type="ECO:0000313" key="3">
    <source>
        <dbReference type="Proteomes" id="UP000312512"/>
    </source>
</evidence>
<accession>A0A5C4VLT7</accession>
<comment type="caution">
    <text evidence="2">The sequence shown here is derived from an EMBL/GenBank/DDBJ whole genome shotgun (WGS) entry which is preliminary data.</text>
</comment>
<dbReference type="EMBL" id="VDLX02000020">
    <property type="protein sequence ID" value="KAB8189318.1"/>
    <property type="molecule type" value="Genomic_DNA"/>
</dbReference>
<feature type="compositionally biased region" description="Low complexity" evidence="1">
    <location>
        <begin position="38"/>
        <end position="50"/>
    </location>
</feature>
<dbReference type="Proteomes" id="UP000312512">
    <property type="component" value="Unassembled WGS sequence"/>
</dbReference>
<proteinExistence type="predicted"/>
<dbReference type="RefSeq" id="WP_139635560.1">
    <property type="nucleotide sequence ID" value="NZ_VDLX02000020.1"/>
</dbReference>
<evidence type="ECO:0000313" key="2">
    <source>
        <dbReference type="EMBL" id="KAB8189318.1"/>
    </source>
</evidence>
<evidence type="ECO:0008006" key="4">
    <source>
        <dbReference type="Google" id="ProtNLM"/>
    </source>
</evidence>
<dbReference type="OrthoDB" id="3502744at2"/>
<keyword evidence="3" id="KW-1185">Reference proteome</keyword>
<protein>
    <recommendedName>
        <fullName evidence="4">DUF3558 domain-containing protein</fullName>
    </recommendedName>
</protein>
<feature type="compositionally biased region" description="Basic and acidic residues" evidence="1">
    <location>
        <begin position="133"/>
        <end position="160"/>
    </location>
</feature>
<organism evidence="2 3">
    <name type="scientific">Nonomuraea phyllanthi</name>
    <dbReference type="NCBI Taxonomy" id="2219224"/>
    <lineage>
        <taxon>Bacteria</taxon>
        <taxon>Bacillati</taxon>
        <taxon>Actinomycetota</taxon>
        <taxon>Actinomycetes</taxon>
        <taxon>Streptosporangiales</taxon>
        <taxon>Streptosporangiaceae</taxon>
        <taxon>Nonomuraea</taxon>
    </lineage>
</organism>
<dbReference type="AlphaFoldDB" id="A0A5C4VLT7"/>
<name>A0A5C4VLT7_9ACTN</name>
<feature type="region of interest" description="Disordered" evidence="1">
    <location>
        <begin position="128"/>
        <end position="165"/>
    </location>
</feature>